<evidence type="ECO:0000256" key="10">
    <source>
        <dbReference type="ARBA" id="ARBA00022989"/>
    </source>
</evidence>
<dbReference type="FunFam" id="2.60.120.200:FF:000050">
    <property type="entry name" value="Adhesion G protein-coupled receptor G6"/>
    <property type="match status" value="1"/>
</dbReference>
<dbReference type="CDD" id="cd15996">
    <property type="entry name" value="7tmB2_GPR126"/>
    <property type="match status" value="1"/>
</dbReference>
<evidence type="ECO:0000256" key="20">
    <source>
        <dbReference type="ARBA" id="ARBA00093343"/>
    </source>
</evidence>
<keyword evidence="13 22" id="KW-1015">Disulfide bond</keyword>
<keyword evidence="16" id="KW-0807">Transducer</keyword>
<name>A0A8C0F8E1_BUBBB</name>
<dbReference type="SUPFAM" id="SSF49854">
    <property type="entry name" value="Spermadhesin, CUB domain"/>
    <property type="match status" value="1"/>
</dbReference>
<keyword evidence="11" id="KW-0297">G-protein coupled receptor</keyword>
<evidence type="ECO:0000256" key="18">
    <source>
        <dbReference type="ARBA" id="ARBA00080676"/>
    </source>
</evidence>
<keyword evidence="3" id="KW-1003">Cell membrane</keyword>
<feature type="transmembrane region" description="Helical" evidence="24">
    <location>
        <begin position="2088"/>
        <end position="2107"/>
    </location>
</feature>
<evidence type="ECO:0000256" key="13">
    <source>
        <dbReference type="ARBA" id="ARBA00023157"/>
    </source>
</evidence>
<keyword evidence="6 24" id="KW-0812">Transmembrane</keyword>
<sequence length="2268" mass="252964">MFHVGEMWCYHWKWKLQHCLCLFTTYIICMQQAAYGCYDCRIVLTDPSGVFTSPCFPSDYPNSQACKWIIRAPHGYIIQLTFIDFDIEEAPGCIYDSLTLDNGESPMNLCGITAKGLSYNSTGNEMIVSFKSDFSIQKKGFNASYVRIAVSLRNQKVIIPQVPDIDVVSVAETVSVPELSQFTLCFEATKGSSDDNDDWKVFSYTDELSTELFSFGKTTKGHFLSISGTQCILENAFPRNAEFFTGTFQQLCVVGDSFSGSIGIYAKSTYHIAYCPGIFGKVIPGNGRLVLGSNSNEVSSLNGDIYNFRLWNFTMNAQTLANLSCNVKGNIVDWENEFWSIPTSALKAENNLSCGSYLIPSSTIEPTSCANLGSLCQATVNATTPTPPTVTTNMPDTNRNDKPNNDLQEFRLPATVIFRMKRNSPESSHSRPQRQQESKIEGIKTIGIISTPIIWPVKQRPLHFSKSSADENPERKNTYSLFLPTMSTSAASEETSNDTLAAFTEKNDLDNTVVNQLRNENILNDSRSSFHGTSDAADAVTEPSVNAAVPVLQSRSPNTELTRTLADGLYHSDSESAFHSPISSSSSTAYKHKKETVWISSSNSSATSFMHISNILDPVSWWSETVFHHHIISDIQEERHHSLSSLSISPTEEKSSFQKSRLDLLDFAPENFYLEIAEGNADRKTFSMSAANSEFQFRRSVHIKEHHSGDITNLTSVETPCANPTTFFQNMKKTYTKFMPGIQLTNSVLGHSRELLTFSSLVVGTGWTSSGFKHVVTTLPVYEQLLTDIHLESESIFISNSNYWSHYLKHSVYFQKPSETLRNGVLENNLHAFHYNNENEESAFSMLEPENMNRVGNSWDSGYLDFPTKYVDISPSLTAGFWTVSYHLKEASQVFPEEPSENWWLSFNKLLSSPTERLPSIISPAKSDSISEQTSAIRLLGLRDEEMNFSSHASALETQIFSSFIPGLSKRISESNGRTSQLQSTVNFANLSTSSNSEFYFNFPFPSLEAPLSQPSIWVQVSPFDKVLENSTEKLIIFDSLHMQVGTDIVSDQINMTFLNNREQLVYVLPTHSGTQPSRSRDNQTAFLINTPVKSLVNSTRTLGSLQSQSLSANDVVTNTIDKARSKMQIDAGVFLKSISAMSSDFLPMTLSLELRHILHSDSKFRVSLPPNSYSTPPLPQNFQNNLDIIYPTPIPQWNVAELNLPRTVTPRNHLSVGQNSVENQGDSLRYSLWTVEQEIIGDNEDIMNSAVLTSTNILRLSKWDSEGEAYGSFSKHREGMSSLNIVSTHALDFENADYRHFANLSSILESSRTAVMNDVIPLPSSHSGVIIQHKESILKGTVTSRAAAIHHSFTQSQMTVSSVTYHQTSVLAHVHSLMNLPSETSQNTTLYPPLNQFTTSSAVFLSCLCYSFTELGCLCQPEVNYSGLFYRISITVFSSNSNSVSKVHDVVAEWLNRTFQNWNYTVYVVNISIHPSSIKEGVREKRSIKSFGVLALLVYNSTNNINLEEEDIRQKLINNNGTMEGGYKLHTVSVDPVEKCLAEENPPNYFWPDTRPTVTNFTLCYGSSVQTASRTCYLGLQNYTSYWGQPDLRNCTENAADIANQLLNLTGEGQQLTSDKVNDVVQKLKKIVNDEEIDESLGSTVVTIFSNILTSSDSVLAASSSEALKTIDALALKIQFTGPSMSISTRNLALGVSSINSTSFKGGSFSVSPQNNASDFQIDFDKDQTNAFASVVLPPSLLKNLSQDEFEVISRAQFTFFNKNGLFQDAENPANLTSFVVACSIGNITIQDLQDYVKVTIKHTKIQEDPKPTCVFWDMNKNGGSGGWNPAGCQVDVESNENETVCLCNHLTHFGVLMDLQRTVTQIDPQNTKVLTFITYIGCGISAIFSAATLLTYIAFEKLRRDYPSKILMNLSTALLFLNLIFLLDGWIASFDIDGLCIAVAALLHFFLLATFTWMGLEAVHMYIALVKVFNTYIRRYILKFCIIGWGLPALVIAIVLASANTNASHVYGKELYGKDANGQGGDDFCWIKNEVVFYVTCAGYFGIMFLMNVAMFIVVMVQICGRNGKRTNRSLKEEILRNLRSVVSLTFLLGMTWGFAFFAWGPLTLPFLYLFSIFNSLQGLFIFVFHCAMKENVQKQWRRHLCCGRFRLADNSDWSKTATNIIKKSSDNLGKSLSSSSIGSNSTYLTSKSKSTTNTYCKRNSHTENVFFDKPSSKFAQEDGEQTSIIPVHQVIDKVKGYCNPHSDNFYKNIIMSDTFSHSTKF</sequence>
<accession>A0A8C0F8E1</accession>
<dbReference type="Gene3D" id="2.60.220.50">
    <property type="match status" value="1"/>
</dbReference>
<dbReference type="PROSITE" id="PS50221">
    <property type="entry name" value="GAIN_B"/>
    <property type="match status" value="1"/>
</dbReference>
<evidence type="ECO:0000259" key="27">
    <source>
        <dbReference type="PROSITE" id="PS50261"/>
    </source>
</evidence>
<dbReference type="PANTHER" id="PTHR12011:SF290">
    <property type="entry name" value="ADHESION G-PROTEIN COUPLED RECEPTOR G6"/>
    <property type="match status" value="1"/>
</dbReference>
<feature type="transmembrane region" description="Helical" evidence="24">
    <location>
        <begin position="2037"/>
        <end position="2067"/>
    </location>
</feature>
<reference evidence="29" key="2">
    <citation type="submission" date="2025-09" db="UniProtKB">
        <authorList>
            <consortium name="Ensembl"/>
        </authorList>
    </citation>
    <scope>IDENTIFICATION</scope>
</reference>
<organism evidence="29 30">
    <name type="scientific">Bubo bubo</name>
    <name type="common">Eurasian eagle-owl</name>
    <name type="synonym">Strix bubo</name>
    <dbReference type="NCBI Taxonomy" id="30461"/>
    <lineage>
        <taxon>Eukaryota</taxon>
        <taxon>Metazoa</taxon>
        <taxon>Chordata</taxon>
        <taxon>Craniata</taxon>
        <taxon>Vertebrata</taxon>
        <taxon>Euteleostomi</taxon>
        <taxon>Archelosauria</taxon>
        <taxon>Archosauria</taxon>
        <taxon>Dinosauria</taxon>
        <taxon>Saurischia</taxon>
        <taxon>Theropoda</taxon>
        <taxon>Coelurosauria</taxon>
        <taxon>Aves</taxon>
        <taxon>Neognathae</taxon>
        <taxon>Neoaves</taxon>
        <taxon>Telluraves</taxon>
        <taxon>Strigiformes</taxon>
        <taxon>Strigidae</taxon>
        <taxon>Bubo</taxon>
    </lineage>
</organism>
<dbReference type="PROSITE" id="PS51828">
    <property type="entry name" value="PTX_2"/>
    <property type="match status" value="1"/>
</dbReference>
<keyword evidence="5" id="KW-0165">Cleavage on pair of basic residues</keyword>
<evidence type="ECO:0000256" key="22">
    <source>
        <dbReference type="PROSITE-ProRule" id="PRU00059"/>
    </source>
</evidence>
<evidence type="ECO:0000256" key="12">
    <source>
        <dbReference type="ARBA" id="ARBA00023136"/>
    </source>
</evidence>
<feature type="transmembrane region" description="Helical" evidence="24">
    <location>
        <begin position="2113"/>
        <end position="2135"/>
    </location>
</feature>
<dbReference type="FunFam" id="1.20.1070.10:FF:000052">
    <property type="entry name" value="Adhesion G-protein coupled receptor G6"/>
    <property type="match status" value="1"/>
</dbReference>
<feature type="domain" description="G-protein coupled receptors family 2 profile 2" evidence="27">
    <location>
        <begin position="1876"/>
        <end position="2136"/>
    </location>
</feature>
<feature type="transmembrane region" description="Helical" evidence="24">
    <location>
        <begin position="1913"/>
        <end position="1934"/>
    </location>
</feature>
<evidence type="ECO:0000256" key="23">
    <source>
        <dbReference type="SAM" id="MobiDB-lite"/>
    </source>
</evidence>
<evidence type="ECO:0000313" key="30">
    <source>
        <dbReference type="Proteomes" id="UP000694567"/>
    </source>
</evidence>
<dbReference type="GO" id="GO:0005886">
    <property type="term" value="C:plasma membrane"/>
    <property type="evidence" value="ECO:0007669"/>
    <property type="project" value="UniProtKB-SubCell"/>
</dbReference>
<dbReference type="Pfam" id="PF01825">
    <property type="entry name" value="GPS"/>
    <property type="match status" value="1"/>
</dbReference>
<dbReference type="PANTHER" id="PTHR12011">
    <property type="entry name" value="ADHESION G-PROTEIN COUPLED RECEPTOR"/>
    <property type="match status" value="1"/>
</dbReference>
<evidence type="ECO:0000259" key="26">
    <source>
        <dbReference type="PROSITE" id="PS50221"/>
    </source>
</evidence>
<dbReference type="InterPro" id="IPR035914">
    <property type="entry name" value="Sperma_CUB_dom_sf"/>
</dbReference>
<dbReference type="InterPro" id="IPR017981">
    <property type="entry name" value="GPCR_2-like_7TM"/>
</dbReference>
<dbReference type="Pfam" id="PF00354">
    <property type="entry name" value="Pentaxin"/>
    <property type="match status" value="1"/>
</dbReference>
<dbReference type="Ensembl" id="ENSBOBT00000015507.1">
    <property type="protein sequence ID" value="ENSBOBP00000015165.1"/>
    <property type="gene ID" value="ENSBOBG00000009522.1"/>
</dbReference>
<dbReference type="InterPro" id="IPR001759">
    <property type="entry name" value="PTX_dom"/>
</dbReference>
<dbReference type="InterPro" id="IPR058857">
    <property type="entry name" value="GAIN_ADGRG2/6"/>
</dbReference>
<keyword evidence="30" id="KW-1185">Reference proteome</keyword>
<feature type="domain" description="CUB" evidence="25">
    <location>
        <begin position="40"/>
        <end position="148"/>
    </location>
</feature>
<evidence type="ECO:0000256" key="21">
    <source>
        <dbReference type="ARBA" id="ARBA00093532"/>
    </source>
</evidence>
<evidence type="ECO:0000256" key="5">
    <source>
        <dbReference type="ARBA" id="ARBA00022685"/>
    </source>
</evidence>
<keyword evidence="4" id="KW-0597">Phosphoprotein</keyword>
<comment type="subcellular location">
    <subcellularLocation>
        <location evidence="1">Cell membrane</location>
        <topology evidence="1">Multi-pass membrane protein</topology>
    </subcellularLocation>
</comment>
<dbReference type="FunFam" id="2.60.220.50:FF:000006">
    <property type="entry name" value="Adhesion G-protein coupled receptor G6"/>
    <property type="match status" value="1"/>
</dbReference>
<dbReference type="InterPro" id="IPR000203">
    <property type="entry name" value="GPS"/>
</dbReference>
<protein>
    <recommendedName>
        <fullName evidence="17">Adhesion G-protein coupled receptor G6</fullName>
    </recommendedName>
    <alternativeName>
        <fullName evidence="18">Developmentally regulated G-protein-coupled receptor</fullName>
    </alternativeName>
    <alternativeName>
        <fullName evidence="19">G-protein coupled receptor 126</fullName>
    </alternativeName>
</protein>
<dbReference type="Proteomes" id="UP000694567">
    <property type="component" value="Unplaced"/>
</dbReference>
<feature type="region of interest" description="Disordered" evidence="23">
    <location>
        <begin position="422"/>
        <end position="442"/>
    </location>
</feature>
<comment type="function">
    <text evidence="20">Adhesion G-protein coupled receptor (aGPCR) for steroid hormones, such as progesterone and 17alpha-hydroxyprogesterone (17OHP). Involved in many biological processes, such as myelination, sprouting angiogenesis, placenta, ear and cartilage development. Ligand binding causes a conformation change that triggers signaling via guanine nucleotide-binding proteins (G proteins) and modulates the activity of downstream effectors, such as adenylate cyclase. ADGRG6 is coupled to G(i) G alpha proteins and mediates inhibition of adenylate cyclase. Also able to couple to G(q) G proteins. Involved in myelination of the peripheral nervous system: required for differentiation of promyelinating Schwann cells and for normal myelination of axons. Also acts as a regulator of body length and bone mass. Acts as a regulator of blood-brain barrier formation in the central nervous system vie its association with LRP1 and ITGB1.</text>
</comment>
<feature type="transmembrane region" description="Helical" evidence="24">
    <location>
        <begin position="1982"/>
        <end position="2005"/>
    </location>
</feature>
<reference evidence="29" key="1">
    <citation type="submission" date="2025-08" db="UniProtKB">
        <authorList>
            <consortium name="Ensembl"/>
        </authorList>
    </citation>
    <scope>IDENTIFICATION</scope>
</reference>
<dbReference type="SUPFAM" id="SSF81321">
    <property type="entry name" value="Family A G protein-coupled receptor-like"/>
    <property type="match status" value="1"/>
</dbReference>
<dbReference type="Gene3D" id="2.60.120.290">
    <property type="entry name" value="Spermadhesin, CUB domain"/>
    <property type="match status" value="1"/>
</dbReference>
<evidence type="ECO:0000256" key="4">
    <source>
        <dbReference type="ARBA" id="ARBA00022553"/>
    </source>
</evidence>
<dbReference type="Pfam" id="PF00002">
    <property type="entry name" value="7tm_2"/>
    <property type="match status" value="1"/>
</dbReference>
<dbReference type="InterPro" id="IPR000859">
    <property type="entry name" value="CUB_dom"/>
</dbReference>
<dbReference type="InterPro" id="IPR000832">
    <property type="entry name" value="GPCR_2_secretin-like"/>
</dbReference>
<evidence type="ECO:0000259" key="28">
    <source>
        <dbReference type="PROSITE" id="PS51828"/>
    </source>
</evidence>
<dbReference type="PROSITE" id="PS01180">
    <property type="entry name" value="CUB"/>
    <property type="match status" value="1"/>
</dbReference>
<keyword evidence="7" id="KW-0479">Metal-binding</keyword>
<evidence type="ECO:0000256" key="6">
    <source>
        <dbReference type="ARBA" id="ARBA00022692"/>
    </source>
</evidence>
<dbReference type="SUPFAM" id="SSF49899">
    <property type="entry name" value="Concanavalin A-like lectins/glucanases"/>
    <property type="match status" value="1"/>
</dbReference>
<proteinExistence type="inferred from homology"/>
<feature type="domain" description="GAIN-B" evidence="26">
    <location>
        <begin position="1684"/>
        <end position="1865"/>
    </location>
</feature>
<evidence type="ECO:0000256" key="16">
    <source>
        <dbReference type="ARBA" id="ARBA00023224"/>
    </source>
</evidence>
<feature type="region of interest" description="Disordered" evidence="23">
    <location>
        <begin position="384"/>
        <end position="406"/>
    </location>
</feature>
<feature type="domain" description="Pentraxin (PTX)" evidence="28">
    <location>
        <begin position="153"/>
        <end position="354"/>
    </location>
</feature>
<evidence type="ECO:0000313" key="29">
    <source>
        <dbReference type="Ensembl" id="ENSBOBP00000015165.1"/>
    </source>
</evidence>
<keyword evidence="12 24" id="KW-0472">Membrane</keyword>
<dbReference type="GO" id="GO:0060347">
    <property type="term" value="P:heart trabecula formation"/>
    <property type="evidence" value="ECO:0007669"/>
    <property type="project" value="TreeGrafter"/>
</dbReference>
<dbReference type="Pfam" id="PF25307">
    <property type="entry name" value="SEA_Gpr126"/>
    <property type="match status" value="1"/>
</dbReference>
<feature type="transmembrane region" description="Helical" evidence="24">
    <location>
        <begin position="1940"/>
        <end position="1962"/>
    </location>
</feature>
<evidence type="ECO:0000256" key="17">
    <source>
        <dbReference type="ARBA" id="ARBA00069922"/>
    </source>
</evidence>
<dbReference type="Gene3D" id="1.20.1070.10">
    <property type="entry name" value="Rhodopsin 7-helix transmembrane proteins"/>
    <property type="match status" value="1"/>
</dbReference>
<dbReference type="Pfam" id="PF26574">
    <property type="entry name" value="GAIN_ADGRG2"/>
    <property type="match status" value="1"/>
</dbReference>
<dbReference type="SMART" id="SM00042">
    <property type="entry name" value="CUB"/>
    <property type="match status" value="1"/>
</dbReference>
<dbReference type="GO" id="GO:0004930">
    <property type="term" value="F:G protein-coupled receptor activity"/>
    <property type="evidence" value="ECO:0007669"/>
    <property type="project" value="UniProtKB-KW"/>
</dbReference>
<dbReference type="PROSITE" id="PS50261">
    <property type="entry name" value="G_PROTEIN_RECEP_F2_4"/>
    <property type="match status" value="1"/>
</dbReference>
<keyword evidence="14" id="KW-0675">Receptor</keyword>
<evidence type="ECO:0000256" key="9">
    <source>
        <dbReference type="ARBA" id="ARBA00022837"/>
    </source>
</evidence>
<dbReference type="PRINTS" id="PR00249">
    <property type="entry name" value="GPCRSECRETIN"/>
</dbReference>
<evidence type="ECO:0000256" key="24">
    <source>
        <dbReference type="SAM" id="Phobius"/>
    </source>
</evidence>
<evidence type="ECO:0000256" key="11">
    <source>
        <dbReference type="ARBA" id="ARBA00023040"/>
    </source>
</evidence>
<keyword evidence="8" id="KW-0732">Signal</keyword>
<keyword evidence="10 24" id="KW-1133">Transmembrane helix</keyword>
<dbReference type="GO" id="GO:0043236">
    <property type="term" value="F:laminin binding"/>
    <property type="evidence" value="ECO:0007669"/>
    <property type="project" value="TreeGrafter"/>
</dbReference>
<dbReference type="Pfam" id="PF00431">
    <property type="entry name" value="CUB"/>
    <property type="match status" value="1"/>
</dbReference>
<dbReference type="FunFam" id="2.60.120.290:FF:000019">
    <property type="entry name" value="Adhesion G-protein coupled receptor G6"/>
    <property type="match status" value="1"/>
</dbReference>
<dbReference type="InterPro" id="IPR013320">
    <property type="entry name" value="ConA-like_dom_sf"/>
</dbReference>
<feature type="compositionally biased region" description="Low complexity" evidence="23">
    <location>
        <begin position="384"/>
        <end position="393"/>
    </location>
</feature>
<dbReference type="SMART" id="SM00303">
    <property type="entry name" value="GPS"/>
    <property type="match status" value="1"/>
</dbReference>
<evidence type="ECO:0000256" key="19">
    <source>
        <dbReference type="ARBA" id="ARBA00082039"/>
    </source>
</evidence>
<dbReference type="SMART" id="SM00159">
    <property type="entry name" value="PTX"/>
    <property type="match status" value="1"/>
</dbReference>
<dbReference type="InterPro" id="IPR017983">
    <property type="entry name" value="GPCR_2_secretin-like_CS"/>
</dbReference>
<evidence type="ECO:0000256" key="3">
    <source>
        <dbReference type="ARBA" id="ARBA00022475"/>
    </source>
</evidence>
<dbReference type="GO" id="GO:0007189">
    <property type="term" value="P:adenylate cyclase-activating G protein-coupled receptor signaling pathway"/>
    <property type="evidence" value="ECO:0007669"/>
    <property type="project" value="TreeGrafter"/>
</dbReference>
<dbReference type="InterPro" id="IPR057333">
    <property type="entry name" value="SEA_Gpr126"/>
</dbReference>
<evidence type="ECO:0000256" key="7">
    <source>
        <dbReference type="ARBA" id="ARBA00022723"/>
    </source>
</evidence>
<evidence type="ECO:0000256" key="1">
    <source>
        <dbReference type="ARBA" id="ARBA00004651"/>
    </source>
</evidence>
<feature type="transmembrane region" description="Helical" evidence="24">
    <location>
        <begin position="1878"/>
        <end position="1901"/>
    </location>
</feature>
<dbReference type="Gene3D" id="2.60.120.200">
    <property type="match status" value="1"/>
</dbReference>
<feature type="region of interest" description="Disordered" evidence="23">
    <location>
        <begin position="2174"/>
        <end position="2194"/>
    </location>
</feature>
<evidence type="ECO:0000256" key="14">
    <source>
        <dbReference type="ARBA" id="ARBA00023170"/>
    </source>
</evidence>
<dbReference type="InterPro" id="IPR046338">
    <property type="entry name" value="GAIN_dom_sf"/>
</dbReference>
<evidence type="ECO:0000256" key="2">
    <source>
        <dbReference type="ARBA" id="ARBA00007343"/>
    </source>
</evidence>
<dbReference type="PROSITE" id="PS00650">
    <property type="entry name" value="G_PROTEIN_RECEP_F2_2"/>
    <property type="match status" value="1"/>
</dbReference>
<keyword evidence="15" id="KW-0325">Glycoprotein</keyword>
<feature type="disulfide bond" evidence="22">
    <location>
        <begin position="93"/>
        <end position="110"/>
    </location>
</feature>
<comment type="similarity">
    <text evidence="2">Belongs to the G-protein coupled receptor 2 family. Adhesion G-protein coupled receptor (ADGR) subfamily.</text>
</comment>
<dbReference type="GO" id="GO:0046872">
    <property type="term" value="F:metal ion binding"/>
    <property type="evidence" value="ECO:0007669"/>
    <property type="project" value="UniProtKB-KW"/>
</dbReference>
<dbReference type="InterPro" id="IPR057244">
    <property type="entry name" value="GAIN_B"/>
</dbReference>
<evidence type="ECO:0000256" key="15">
    <source>
        <dbReference type="ARBA" id="ARBA00023180"/>
    </source>
</evidence>
<evidence type="ECO:0000259" key="25">
    <source>
        <dbReference type="PROSITE" id="PS01180"/>
    </source>
</evidence>
<comment type="caution">
    <text evidence="22">Lacks conserved residue(s) required for the propagation of feature annotation.</text>
</comment>
<dbReference type="GO" id="GO:0007166">
    <property type="term" value="P:cell surface receptor signaling pathway"/>
    <property type="evidence" value="ECO:0007669"/>
    <property type="project" value="InterPro"/>
</dbReference>
<dbReference type="GO" id="GO:0022011">
    <property type="term" value="P:myelination in peripheral nervous system"/>
    <property type="evidence" value="ECO:0007669"/>
    <property type="project" value="TreeGrafter"/>
</dbReference>
<dbReference type="CDD" id="cd00041">
    <property type="entry name" value="CUB"/>
    <property type="match status" value="1"/>
</dbReference>
<evidence type="ECO:0000256" key="8">
    <source>
        <dbReference type="ARBA" id="ARBA00022729"/>
    </source>
</evidence>
<keyword evidence="9" id="KW-0106">Calcium</keyword>
<comment type="subunit">
    <text evidence="21">Heterodimer of 2 chains generated by proteolytic processing; the large extracellular N-terminal fragment and the membrane-bound C-terminal fragment predominantly remain associated and non-covalently linked. Interacts with Laminin-2; this interaction stabilizes the receptor in an inactive state. Laminin-2 polymerization could facilitate ADGRG6-NTF removal, thereby exposing the tethered agonist to drive myelination. Interacts with PRNP. Interacts with ITGB1. Interacts with LRP1.</text>
</comment>